<evidence type="ECO:0000313" key="1">
    <source>
        <dbReference type="EMBL" id="ATD61312.1"/>
    </source>
</evidence>
<evidence type="ECO:0000313" key="2">
    <source>
        <dbReference type="Proteomes" id="UP000218437"/>
    </source>
</evidence>
<dbReference type="KEGG" id="jsv:CNX70_14965"/>
<dbReference type="RefSeq" id="WP_096235329.1">
    <property type="nucleotide sequence ID" value="NZ_CP023422.1"/>
</dbReference>
<dbReference type="AlphaFoldDB" id="A0A290WWP3"/>
<reference evidence="1 2" key="1">
    <citation type="submission" date="2017-09" db="EMBL/GenBank/DDBJ databases">
        <title>Complete genome sequence of Janthinobacterium svalbardensis PAMC 27463.</title>
        <authorList>
            <person name="Cho Y.-J."/>
            <person name="Cho A."/>
            <person name="Kim O.-S."/>
            <person name="Lee J.-I."/>
        </authorList>
    </citation>
    <scope>NUCLEOTIDE SEQUENCE [LARGE SCALE GENOMIC DNA]</scope>
    <source>
        <strain evidence="1 2">PAMC 27463</strain>
    </source>
</reference>
<keyword evidence="2" id="KW-1185">Reference proteome</keyword>
<proteinExistence type="predicted"/>
<gene>
    <name evidence="1" type="ORF">CNX70_14965</name>
</gene>
<organism evidence="1 2">
    <name type="scientific">Janthinobacterium svalbardensis</name>
    <dbReference type="NCBI Taxonomy" id="368607"/>
    <lineage>
        <taxon>Bacteria</taxon>
        <taxon>Pseudomonadati</taxon>
        <taxon>Pseudomonadota</taxon>
        <taxon>Betaproteobacteria</taxon>
        <taxon>Burkholderiales</taxon>
        <taxon>Oxalobacteraceae</taxon>
        <taxon>Janthinobacterium</taxon>
    </lineage>
</organism>
<protein>
    <submittedName>
        <fullName evidence="1">Uncharacterized protein</fullName>
    </submittedName>
</protein>
<dbReference type="EMBL" id="CP023422">
    <property type="protein sequence ID" value="ATD61312.1"/>
    <property type="molecule type" value="Genomic_DNA"/>
</dbReference>
<name>A0A290WWP3_9BURK</name>
<dbReference type="Proteomes" id="UP000218437">
    <property type="component" value="Chromosome"/>
</dbReference>
<sequence>MQELKHHLFYFWSIDLENLVVLRISDNDGVDLNGVTLRSTSEVAEALEKICAENSDMTVSVEATDSKWYESIGKAIYGSHRAGFSGERFRVLIDGKPLEA</sequence>
<accession>A0A290WWP3</accession>